<reference evidence="7" key="1">
    <citation type="submission" date="2022-11" db="EMBL/GenBank/DDBJ databases">
        <title>Centuries of genome instability and evolution in soft-shell clam transmissible cancer (bioRxiv).</title>
        <authorList>
            <person name="Hart S.F.M."/>
            <person name="Yonemitsu M.A."/>
            <person name="Giersch R.M."/>
            <person name="Beal B.F."/>
            <person name="Arriagada G."/>
            <person name="Davis B.W."/>
            <person name="Ostrander E.A."/>
            <person name="Goff S.P."/>
            <person name="Metzger M.J."/>
        </authorList>
    </citation>
    <scope>NUCLEOTIDE SEQUENCE</scope>
    <source>
        <strain evidence="7">MELC-2E11</strain>
        <tissue evidence="7">Siphon/mantle</tissue>
    </source>
</reference>
<name>A0ABY7DZZ3_MYAAR</name>
<feature type="region of interest" description="Disordered" evidence="4">
    <location>
        <begin position="116"/>
        <end position="148"/>
    </location>
</feature>
<dbReference type="SMART" id="SM00249">
    <property type="entry name" value="PHD"/>
    <property type="match status" value="1"/>
</dbReference>
<keyword evidence="8" id="KW-1185">Reference proteome</keyword>
<dbReference type="PROSITE" id="PS01359">
    <property type="entry name" value="ZF_PHD_1"/>
    <property type="match status" value="1"/>
</dbReference>
<keyword evidence="1" id="KW-0479">Metal-binding</keyword>
<keyword evidence="5" id="KW-0732">Signal</keyword>
<sequence length="270" mass="30444">MLFLFPLLLAIAPDVESNHGAVQTDLYLEGNSTVIPCGNCQTPVTWTFKGVQCDMCNIWFHANCQNIDDSRYDRLGNSSGVGVWKCTICENVNIALNSTPSLDSLEAPNPFESLNQSNSSDLSFSMAHTSTPKRNNEPKSQKSKMSTKNNIKRSIKVLVVNCRSIVDKKHEFSTESWLKPKRHTNEIFDPDLGYTIFRRDRVTHAGGGVFIAVRDCIIAQEMPELQSNCEYLWIKVDLVGNKPLIYRCILQTTRARYSQLKRICTISSKS</sequence>
<dbReference type="InterPro" id="IPR013083">
    <property type="entry name" value="Znf_RING/FYVE/PHD"/>
</dbReference>
<dbReference type="InterPro" id="IPR001965">
    <property type="entry name" value="Znf_PHD"/>
</dbReference>
<dbReference type="InterPro" id="IPR011011">
    <property type="entry name" value="Znf_FYVE_PHD"/>
</dbReference>
<gene>
    <name evidence="7" type="ORF">MAR_008287</name>
</gene>
<dbReference type="Gene3D" id="3.30.40.10">
    <property type="entry name" value="Zinc/RING finger domain, C3HC4 (zinc finger)"/>
    <property type="match status" value="1"/>
</dbReference>
<feature type="signal peptide" evidence="5">
    <location>
        <begin position="1"/>
        <end position="17"/>
    </location>
</feature>
<feature type="chain" id="PRO_5047155289" description="Zinc finger PHD-type domain-containing protein" evidence="5">
    <location>
        <begin position="18"/>
        <end position="270"/>
    </location>
</feature>
<evidence type="ECO:0000256" key="4">
    <source>
        <dbReference type="SAM" id="MobiDB-lite"/>
    </source>
</evidence>
<proteinExistence type="predicted"/>
<evidence type="ECO:0000256" key="3">
    <source>
        <dbReference type="ARBA" id="ARBA00022833"/>
    </source>
</evidence>
<dbReference type="EMBL" id="CP111015">
    <property type="protein sequence ID" value="WAR01729.1"/>
    <property type="molecule type" value="Genomic_DNA"/>
</dbReference>
<evidence type="ECO:0000313" key="8">
    <source>
        <dbReference type="Proteomes" id="UP001164746"/>
    </source>
</evidence>
<dbReference type="SUPFAM" id="SSF57903">
    <property type="entry name" value="FYVE/PHD zinc finger"/>
    <property type="match status" value="1"/>
</dbReference>
<evidence type="ECO:0000256" key="5">
    <source>
        <dbReference type="SAM" id="SignalP"/>
    </source>
</evidence>
<evidence type="ECO:0000259" key="6">
    <source>
        <dbReference type="SMART" id="SM00249"/>
    </source>
</evidence>
<evidence type="ECO:0000313" key="7">
    <source>
        <dbReference type="EMBL" id="WAR01729.1"/>
    </source>
</evidence>
<protein>
    <recommendedName>
        <fullName evidence="6">Zinc finger PHD-type domain-containing protein</fullName>
    </recommendedName>
</protein>
<dbReference type="InterPro" id="IPR019786">
    <property type="entry name" value="Zinc_finger_PHD-type_CS"/>
</dbReference>
<keyword evidence="3" id="KW-0862">Zinc</keyword>
<feature type="domain" description="Zinc finger PHD-type" evidence="6">
    <location>
        <begin position="36"/>
        <end position="90"/>
    </location>
</feature>
<evidence type="ECO:0000256" key="2">
    <source>
        <dbReference type="ARBA" id="ARBA00022771"/>
    </source>
</evidence>
<organism evidence="7 8">
    <name type="scientific">Mya arenaria</name>
    <name type="common">Soft-shell clam</name>
    <dbReference type="NCBI Taxonomy" id="6604"/>
    <lineage>
        <taxon>Eukaryota</taxon>
        <taxon>Metazoa</taxon>
        <taxon>Spiralia</taxon>
        <taxon>Lophotrochozoa</taxon>
        <taxon>Mollusca</taxon>
        <taxon>Bivalvia</taxon>
        <taxon>Autobranchia</taxon>
        <taxon>Heteroconchia</taxon>
        <taxon>Euheterodonta</taxon>
        <taxon>Imparidentia</taxon>
        <taxon>Neoheterodontei</taxon>
        <taxon>Myida</taxon>
        <taxon>Myoidea</taxon>
        <taxon>Myidae</taxon>
        <taxon>Mya</taxon>
    </lineage>
</organism>
<evidence type="ECO:0000256" key="1">
    <source>
        <dbReference type="ARBA" id="ARBA00022723"/>
    </source>
</evidence>
<feature type="compositionally biased region" description="Polar residues" evidence="4">
    <location>
        <begin position="116"/>
        <end position="133"/>
    </location>
</feature>
<accession>A0ABY7DZZ3</accession>
<keyword evidence="2" id="KW-0863">Zinc-finger</keyword>
<dbReference type="Proteomes" id="UP001164746">
    <property type="component" value="Chromosome 4"/>
</dbReference>